<gene>
    <name evidence="1" type="ORF">COPCOM_01216</name>
</gene>
<name>C0B7U3_9FIRM</name>
<dbReference type="InterPro" id="IPR010181">
    <property type="entry name" value="CGCAxxGCC_motif"/>
</dbReference>
<reference evidence="1 2" key="1">
    <citation type="submission" date="2009-02" db="EMBL/GenBank/DDBJ databases">
        <authorList>
            <person name="Fulton L."/>
            <person name="Clifton S."/>
            <person name="Fulton B."/>
            <person name="Xu J."/>
            <person name="Minx P."/>
            <person name="Pepin K.H."/>
            <person name="Johnson M."/>
            <person name="Bhonagiri V."/>
            <person name="Nash W.E."/>
            <person name="Mardis E.R."/>
            <person name="Wilson R.K."/>
        </authorList>
    </citation>
    <scope>NUCLEOTIDE SEQUENCE [LARGE SCALE GENOMIC DNA]</scope>
    <source>
        <strain evidence="1 2">ATCC 27758</strain>
    </source>
</reference>
<comment type="caution">
    <text evidence="1">The sequence shown here is derived from an EMBL/GenBank/DDBJ whole genome shotgun (WGS) entry which is preliminary data.</text>
</comment>
<evidence type="ECO:0000313" key="1">
    <source>
        <dbReference type="EMBL" id="EEG90480.1"/>
    </source>
</evidence>
<dbReference type="Proteomes" id="UP000003793">
    <property type="component" value="Unassembled WGS sequence"/>
</dbReference>
<organism evidence="1 2">
    <name type="scientific">Coprococcus comes ATCC 27758</name>
    <dbReference type="NCBI Taxonomy" id="470146"/>
    <lineage>
        <taxon>Bacteria</taxon>
        <taxon>Bacillati</taxon>
        <taxon>Bacillota</taxon>
        <taxon>Clostridia</taxon>
        <taxon>Lachnospirales</taxon>
        <taxon>Lachnospiraceae</taxon>
        <taxon>Coprococcus</taxon>
    </lineage>
</organism>
<evidence type="ECO:0000313" key="2">
    <source>
        <dbReference type="Proteomes" id="UP000003793"/>
    </source>
</evidence>
<sequence length="200" mass="22421">MVIHGCWQNIQIIVLAQIYFLQEDLKMNIGVTEISPREVQRKAEKCFKDGYYCCEALVSTIRDEFKLDVPKEVVAMASGMAVGAGKSGCVCGAFNGGILALGMFFGRTEQDGPTNPKSIKCMELTHELHDWFKKANGKNAICCRVLTKEFNMGQGEHKEQCIYFTGLCAWKVAQIVCRELGIKNLDEIDEPCERRKIADI</sequence>
<dbReference type="AlphaFoldDB" id="C0B7U3"/>
<dbReference type="NCBIfam" id="TIGR01909">
    <property type="entry name" value="C_GCAxxG_C_C"/>
    <property type="match status" value="1"/>
</dbReference>
<reference evidence="1 2" key="2">
    <citation type="submission" date="2009-03" db="EMBL/GenBank/DDBJ databases">
        <title>Draft genome sequence of Coprococcus comes (ATCC 27758).</title>
        <authorList>
            <person name="Sudarsanam P."/>
            <person name="Ley R."/>
            <person name="Guruge J."/>
            <person name="Turnbaugh P.J."/>
            <person name="Mahowald M."/>
            <person name="Liep D."/>
            <person name="Gordon J."/>
        </authorList>
    </citation>
    <scope>NUCLEOTIDE SEQUENCE [LARGE SCALE GENOMIC DNA]</scope>
    <source>
        <strain evidence="1 2">ATCC 27758</strain>
    </source>
</reference>
<dbReference type="EMBL" id="ABVR01000038">
    <property type="protein sequence ID" value="EEG90480.1"/>
    <property type="molecule type" value="Genomic_DNA"/>
</dbReference>
<dbReference type="Pfam" id="PF09719">
    <property type="entry name" value="C_GCAxxG_C_C"/>
    <property type="match status" value="1"/>
</dbReference>
<dbReference type="HOGENOM" id="CLU_091283_0_0_9"/>
<dbReference type="SUPFAM" id="SSF48695">
    <property type="entry name" value="Multiheme cytochromes"/>
    <property type="match status" value="1"/>
</dbReference>
<protein>
    <submittedName>
        <fullName evidence="1">Oxidoreductase</fullName>
    </submittedName>
</protein>
<dbReference type="InterPro" id="IPR036280">
    <property type="entry name" value="Multihaem_cyt_sf"/>
</dbReference>
<proteinExistence type="predicted"/>
<accession>C0B7U3</accession>